<gene>
    <name evidence="3" type="ORF">ACFYV7_06330</name>
</gene>
<dbReference type="InterPro" id="IPR051448">
    <property type="entry name" value="CdaR-like_regulators"/>
</dbReference>
<evidence type="ECO:0000313" key="3">
    <source>
        <dbReference type="EMBL" id="MFF3222395.1"/>
    </source>
</evidence>
<sequence>MTCEIFLEMLEREAPAVEFEAPLLEARTAGASAAELAELDSAKCAALRVRALLERRARREAELAALFDTAGDLAGLRDVDAVLQAIVHRARRLLHADVAYLTLPDAQRGDTFMRVTDGSGSQAFRSTRLAMGDGLGGLVAQTGMPYSTADYFADQRFRHTTEIDSAVREEGLVAILGVPMKLGDQVIGVLFASHRDFRPYAPEEIALLVSLAAHATIAVDSARLLTETRTALAELSAASAAMHAHYNTVERAAQAHDRMTDLVVRGGGVADVATVAADILGGALLVLDADGRRLTEIGAPDAGAHEQLGDEQAVGEIAATAAQLGRTVVAKELWAAPGGAGSRPLCTLVLHHPGELPPADQRILERAALVTALLLLFQRSIAEAEGRVRGELLDDLLDGRVIDDKALHSRATLLGIDLTQPQMLVVAEHGGHHRAAAWTTHYVMARHGLAVTRGRHTVVLLPGSDASATAHCVAKELRAALGISATVAGSGPVDLPNRVPAAYREARQCIQLMNALGKHGSSASAADLGFIGLLINSGDNVLAFLNTTLGPIIDYDLRRGAPLIDTLETYFATSCSLSNSAKLLHIHVNTVTQRLDRITALLGEGWQHPDRALEIQLALRLHRLRESAAFP</sequence>
<dbReference type="RefSeq" id="WP_387714332.1">
    <property type="nucleotide sequence ID" value="NZ_JBIAPI010000001.1"/>
</dbReference>
<keyword evidence="4" id="KW-1185">Reference proteome</keyword>
<comment type="caution">
    <text evidence="3">The sequence shown here is derived from an EMBL/GenBank/DDBJ whole genome shotgun (WGS) entry which is preliminary data.</text>
</comment>
<dbReference type="Gene3D" id="3.30.450.40">
    <property type="match status" value="1"/>
</dbReference>
<dbReference type="SMART" id="SM00065">
    <property type="entry name" value="GAF"/>
    <property type="match status" value="1"/>
</dbReference>
<dbReference type="PANTHER" id="PTHR33744:SF1">
    <property type="entry name" value="DNA-BINDING TRANSCRIPTIONAL ACTIVATOR ADER"/>
    <property type="match status" value="1"/>
</dbReference>
<evidence type="ECO:0000256" key="1">
    <source>
        <dbReference type="ARBA" id="ARBA00006754"/>
    </source>
</evidence>
<name>A0ABW6QP08_9NOCA</name>
<feature type="domain" description="GAF" evidence="2">
    <location>
        <begin position="78"/>
        <end position="229"/>
    </location>
</feature>
<organism evidence="3 4">
    <name type="scientific">Nocardia suismassiliense</name>
    <dbReference type="NCBI Taxonomy" id="2077092"/>
    <lineage>
        <taxon>Bacteria</taxon>
        <taxon>Bacillati</taxon>
        <taxon>Actinomycetota</taxon>
        <taxon>Actinomycetes</taxon>
        <taxon>Mycobacteriales</taxon>
        <taxon>Nocardiaceae</taxon>
        <taxon>Nocardia</taxon>
    </lineage>
</organism>
<dbReference type="InterPro" id="IPR025736">
    <property type="entry name" value="PucR_C-HTH_dom"/>
</dbReference>
<accession>A0ABW6QP08</accession>
<dbReference type="Pfam" id="PF13556">
    <property type="entry name" value="HTH_30"/>
    <property type="match status" value="1"/>
</dbReference>
<comment type="similarity">
    <text evidence="1">Belongs to the CdaR family.</text>
</comment>
<dbReference type="EMBL" id="JBIAPI010000001">
    <property type="protein sequence ID" value="MFF3222395.1"/>
    <property type="molecule type" value="Genomic_DNA"/>
</dbReference>
<evidence type="ECO:0000313" key="4">
    <source>
        <dbReference type="Proteomes" id="UP001601948"/>
    </source>
</evidence>
<evidence type="ECO:0000259" key="2">
    <source>
        <dbReference type="SMART" id="SM00065"/>
    </source>
</evidence>
<dbReference type="InterPro" id="IPR003018">
    <property type="entry name" value="GAF"/>
</dbReference>
<dbReference type="SUPFAM" id="SSF55781">
    <property type="entry name" value="GAF domain-like"/>
    <property type="match status" value="1"/>
</dbReference>
<dbReference type="Pfam" id="PF17853">
    <property type="entry name" value="GGDEF_2"/>
    <property type="match status" value="1"/>
</dbReference>
<reference evidence="3 4" key="1">
    <citation type="submission" date="2024-10" db="EMBL/GenBank/DDBJ databases">
        <title>The Natural Products Discovery Center: Release of the First 8490 Sequenced Strains for Exploring Actinobacteria Biosynthetic Diversity.</title>
        <authorList>
            <person name="Kalkreuter E."/>
            <person name="Kautsar S.A."/>
            <person name="Yang D."/>
            <person name="Bader C.D."/>
            <person name="Teijaro C.N."/>
            <person name="Fluegel L."/>
            <person name="Davis C.M."/>
            <person name="Simpson J.R."/>
            <person name="Lauterbach L."/>
            <person name="Steele A.D."/>
            <person name="Gui C."/>
            <person name="Meng S."/>
            <person name="Li G."/>
            <person name="Viehrig K."/>
            <person name="Ye F."/>
            <person name="Su P."/>
            <person name="Kiefer A.F."/>
            <person name="Nichols A."/>
            <person name="Cepeda A.J."/>
            <person name="Yan W."/>
            <person name="Fan B."/>
            <person name="Jiang Y."/>
            <person name="Adhikari A."/>
            <person name="Zheng C.-J."/>
            <person name="Schuster L."/>
            <person name="Cowan T.M."/>
            <person name="Smanski M.J."/>
            <person name="Chevrette M.G."/>
            <person name="De Carvalho L.P.S."/>
            <person name="Shen B."/>
        </authorList>
    </citation>
    <scope>NUCLEOTIDE SEQUENCE [LARGE SCALE GENOMIC DNA]</scope>
    <source>
        <strain evidence="3 4">NPDC003040</strain>
    </source>
</reference>
<dbReference type="Pfam" id="PF01590">
    <property type="entry name" value="GAF"/>
    <property type="match status" value="1"/>
</dbReference>
<dbReference type="PANTHER" id="PTHR33744">
    <property type="entry name" value="CARBOHYDRATE DIACID REGULATOR"/>
    <property type="match status" value="1"/>
</dbReference>
<dbReference type="InterPro" id="IPR041522">
    <property type="entry name" value="CdaR_GGDEF"/>
</dbReference>
<dbReference type="Gene3D" id="1.10.10.2840">
    <property type="entry name" value="PucR C-terminal helix-turn-helix domain"/>
    <property type="match status" value="1"/>
</dbReference>
<protein>
    <submittedName>
        <fullName evidence="3">Helix-turn-helix domain-containing protein</fullName>
    </submittedName>
</protein>
<dbReference type="InterPro" id="IPR029016">
    <property type="entry name" value="GAF-like_dom_sf"/>
</dbReference>
<dbReference type="InterPro" id="IPR042070">
    <property type="entry name" value="PucR_C-HTH_sf"/>
</dbReference>
<dbReference type="Proteomes" id="UP001601948">
    <property type="component" value="Unassembled WGS sequence"/>
</dbReference>
<proteinExistence type="inferred from homology"/>